<evidence type="ECO:0000313" key="2">
    <source>
        <dbReference type="EMBL" id="AFK68926.1"/>
    </source>
</evidence>
<accession>I3UTV5</accession>
<feature type="transmembrane region" description="Helical" evidence="1">
    <location>
        <begin position="124"/>
        <end position="142"/>
    </location>
</feature>
<reference evidence="2 3" key="1">
    <citation type="journal article" date="2012" name="J. Bacteriol.">
        <title>Complete Genome Sequence of the Naphthalene-Degrading Pseudomonas putida Strain ND6.</title>
        <authorList>
            <person name="Li S."/>
            <person name="Zhao H."/>
            <person name="Li Y."/>
            <person name="Niu S."/>
            <person name="Cai B."/>
        </authorList>
    </citation>
    <scope>NUCLEOTIDE SEQUENCE [LARGE SCALE GENOMIC DNA]</scope>
    <source>
        <strain evidence="2 3">ND6</strain>
    </source>
</reference>
<protein>
    <submittedName>
        <fullName evidence="2">Uncharacterized protein</fullName>
    </submittedName>
</protein>
<evidence type="ECO:0000256" key="1">
    <source>
        <dbReference type="SAM" id="Phobius"/>
    </source>
</evidence>
<dbReference type="AlphaFoldDB" id="I3UTV5"/>
<dbReference type="Proteomes" id="UP000005268">
    <property type="component" value="Chromosome"/>
</dbReference>
<dbReference type="PATRIC" id="fig|231023.4.peg.1919"/>
<evidence type="ECO:0000313" key="3">
    <source>
        <dbReference type="Proteomes" id="UP000005268"/>
    </source>
</evidence>
<proteinExistence type="predicted"/>
<feature type="transmembrane region" description="Helical" evidence="1">
    <location>
        <begin position="182"/>
        <end position="202"/>
    </location>
</feature>
<sequence length="250" mass="28221">MIWVENAGTLPVIGETNARSGRVMPARENIETFPAIPIGNGLLRIEYQLALNVRFGVHKETFQMSDAHHGDLAEANGNQVPFFVVSPMKFGVMTFFTLGFYWVYCFYQSWSLHREKTGERVSPFWRSAFAVFFIYPLLRRVNDHIRDSGKTYPWSILGLTLGYYGFCVVWVAASVVLEGQLWPAYFAGLAIQAAWLIILVFMQKGINFSAGDKEGKANSRFTLANWLWMLLGIALMAAQLFALIALSPMV</sequence>
<feature type="transmembrane region" description="Helical" evidence="1">
    <location>
        <begin position="82"/>
        <end position="104"/>
    </location>
</feature>
<organism evidence="2 3">
    <name type="scientific">Pseudomonas putida ND6</name>
    <dbReference type="NCBI Taxonomy" id="231023"/>
    <lineage>
        <taxon>Bacteria</taxon>
        <taxon>Pseudomonadati</taxon>
        <taxon>Pseudomonadota</taxon>
        <taxon>Gammaproteobacteria</taxon>
        <taxon>Pseudomonadales</taxon>
        <taxon>Pseudomonadaceae</taxon>
        <taxon>Pseudomonas</taxon>
    </lineage>
</organism>
<keyword evidence="1" id="KW-1133">Transmembrane helix</keyword>
<name>I3UTV5_PSEPU</name>
<keyword evidence="1" id="KW-0472">Membrane</keyword>
<dbReference type="HOGENOM" id="CLU_097150_0_0_6"/>
<gene>
    <name evidence="2" type="ORF">YSA_03994</name>
</gene>
<dbReference type="KEGG" id="ppi:YSA_03994"/>
<dbReference type="EMBL" id="CP003588">
    <property type="protein sequence ID" value="AFK68926.1"/>
    <property type="molecule type" value="Genomic_DNA"/>
</dbReference>
<feature type="transmembrane region" description="Helical" evidence="1">
    <location>
        <begin position="154"/>
        <end position="176"/>
    </location>
</feature>
<keyword evidence="1" id="KW-0812">Transmembrane</keyword>
<feature type="transmembrane region" description="Helical" evidence="1">
    <location>
        <begin position="223"/>
        <end position="246"/>
    </location>
</feature>